<reference evidence="3 4" key="1">
    <citation type="journal article" date="2018" name="Front. Microbiol.">
        <title>Genome-Wide Analysis of Corynespora cassiicola Leaf Fall Disease Putative Effectors.</title>
        <authorList>
            <person name="Lopez D."/>
            <person name="Ribeiro S."/>
            <person name="Label P."/>
            <person name="Fumanal B."/>
            <person name="Venisse J.S."/>
            <person name="Kohler A."/>
            <person name="de Oliveira R.R."/>
            <person name="Labutti K."/>
            <person name="Lipzen A."/>
            <person name="Lail K."/>
            <person name="Bauer D."/>
            <person name="Ohm R.A."/>
            <person name="Barry K.W."/>
            <person name="Spatafora J."/>
            <person name="Grigoriev I.V."/>
            <person name="Martin F.M."/>
            <person name="Pujade-Renaud V."/>
        </authorList>
    </citation>
    <scope>NUCLEOTIDE SEQUENCE [LARGE SCALE GENOMIC DNA]</scope>
    <source>
        <strain evidence="3 4">Philippines</strain>
    </source>
</reference>
<dbReference type="OrthoDB" id="62853at2759"/>
<dbReference type="SUPFAM" id="SSF63748">
    <property type="entry name" value="Tudor/PWWP/MBT"/>
    <property type="match status" value="1"/>
</dbReference>
<feature type="compositionally biased region" description="Basic and acidic residues" evidence="1">
    <location>
        <begin position="310"/>
        <end position="323"/>
    </location>
</feature>
<organism evidence="3 4">
    <name type="scientific">Corynespora cassiicola Philippines</name>
    <dbReference type="NCBI Taxonomy" id="1448308"/>
    <lineage>
        <taxon>Eukaryota</taxon>
        <taxon>Fungi</taxon>
        <taxon>Dikarya</taxon>
        <taxon>Ascomycota</taxon>
        <taxon>Pezizomycotina</taxon>
        <taxon>Dothideomycetes</taxon>
        <taxon>Pleosporomycetidae</taxon>
        <taxon>Pleosporales</taxon>
        <taxon>Corynesporascaceae</taxon>
        <taxon>Corynespora</taxon>
    </lineage>
</organism>
<feature type="domain" description="PWWP" evidence="2">
    <location>
        <begin position="136"/>
        <end position="207"/>
    </location>
</feature>
<dbReference type="InterPro" id="IPR051187">
    <property type="entry name" value="Pre-mRNA_3'-end_processing_reg"/>
</dbReference>
<feature type="region of interest" description="Disordered" evidence="1">
    <location>
        <begin position="262"/>
        <end position="381"/>
    </location>
</feature>
<accession>A0A2T2ND44</accession>
<dbReference type="AlphaFoldDB" id="A0A2T2ND44"/>
<feature type="compositionally biased region" description="Polar residues" evidence="1">
    <location>
        <begin position="82"/>
        <end position="96"/>
    </location>
</feature>
<dbReference type="PANTHER" id="PTHR13484:SF0">
    <property type="entry name" value="PRE-MRNA 3'-END-PROCESSING FACTOR FIP1"/>
    <property type="match status" value="1"/>
</dbReference>
<feature type="compositionally biased region" description="Low complexity" evidence="1">
    <location>
        <begin position="38"/>
        <end position="50"/>
    </location>
</feature>
<evidence type="ECO:0000256" key="1">
    <source>
        <dbReference type="SAM" id="MobiDB-lite"/>
    </source>
</evidence>
<dbReference type="Pfam" id="PF00855">
    <property type="entry name" value="PWWP"/>
    <property type="match status" value="1"/>
</dbReference>
<dbReference type="InterPro" id="IPR000313">
    <property type="entry name" value="PWWP_dom"/>
</dbReference>
<feature type="compositionally biased region" description="Basic and acidic residues" evidence="1">
    <location>
        <begin position="494"/>
        <end position="508"/>
    </location>
</feature>
<dbReference type="PANTHER" id="PTHR13484">
    <property type="entry name" value="FIP1-LIKE 1 PROTEIN"/>
    <property type="match status" value="1"/>
</dbReference>
<evidence type="ECO:0000259" key="2">
    <source>
        <dbReference type="PROSITE" id="PS50812"/>
    </source>
</evidence>
<feature type="compositionally biased region" description="Basic and acidic residues" evidence="1">
    <location>
        <begin position="363"/>
        <end position="381"/>
    </location>
</feature>
<feature type="compositionally biased region" description="Basic and acidic residues" evidence="1">
    <location>
        <begin position="262"/>
        <end position="272"/>
    </location>
</feature>
<feature type="compositionally biased region" description="Basic residues" evidence="1">
    <location>
        <begin position="116"/>
        <end position="125"/>
    </location>
</feature>
<dbReference type="EMBL" id="KZ678140">
    <property type="protein sequence ID" value="PSN63354.1"/>
    <property type="molecule type" value="Genomic_DNA"/>
</dbReference>
<feature type="region of interest" description="Disordered" evidence="1">
    <location>
        <begin position="467"/>
        <end position="546"/>
    </location>
</feature>
<evidence type="ECO:0000313" key="3">
    <source>
        <dbReference type="EMBL" id="PSN63354.1"/>
    </source>
</evidence>
<feature type="compositionally biased region" description="Basic residues" evidence="1">
    <location>
        <begin position="300"/>
        <end position="309"/>
    </location>
</feature>
<dbReference type="STRING" id="1448308.A0A2T2ND44"/>
<feature type="compositionally biased region" description="Basic and acidic residues" evidence="1">
    <location>
        <begin position="336"/>
        <end position="350"/>
    </location>
</feature>
<evidence type="ECO:0000313" key="4">
    <source>
        <dbReference type="Proteomes" id="UP000240883"/>
    </source>
</evidence>
<dbReference type="InterPro" id="IPR035441">
    <property type="entry name" value="TFIIS/LEDGF_dom_sf"/>
</dbReference>
<name>A0A2T2ND44_CORCC</name>
<feature type="compositionally biased region" description="Basic and acidic residues" evidence="1">
    <location>
        <begin position="51"/>
        <end position="62"/>
    </location>
</feature>
<proteinExistence type="predicted"/>
<dbReference type="PROSITE" id="PS50812">
    <property type="entry name" value="PWWP"/>
    <property type="match status" value="1"/>
</dbReference>
<feature type="compositionally biased region" description="Low complexity" evidence="1">
    <location>
        <begin position="533"/>
        <end position="546"/>
    </location>
</feature>
<dbReference type="SUPFAM" id="SSF47676">
    <property type="entry name" value="Conserved domain common to transcription factors TFIIS, elongin A, CRSP70"/>
    <property type="match status" value="1"/>
</dbReference>
<gene>
    <name evidence="3" type="ORF">BS50DRAFT_500825</name>
</gene>
<feature type="compositionally biased region" description="Acidic residues" evidence="1">
    <location>
        <begin position="284"/>
        <end position="295"/>
    </location>
</feature>
<dbReference type="GO" id="GO:0005847">
    <property type="term" value="C:mRNA cleavage and polyadenylation specificity factor complex"/>
    <property type="evidence" value="ECO:0007669"/>
    <property type="project" value="TreeGrafter"/>
</dbReference>
<sequence>MADTANAPAAADAAKPLEEQTRLADTPTESVAAEAKPAEGGEVATEAAATEDTKPESTEQKAVDAPTDANTDKAAEGEEGTSRTPAAESTATNGTPAQKKAGNKPPRKSGAGVPEHKKKTPAKKKAAPELRLNVQPGEMWFVAMRGYPPWPVIVCDEEMLPESLLSKRPVSARRIDGTYREDFMDGGKNAKDRRYPVMFLGTNEFAWQVNTELQPFDLESVKKEVESGNNQKKSKALWAAYEVAALGHDLAHFKEMLANHEQAMQEKPEPKSAKKSAKRKSTAGDEDVEMEDAGDDAAPTKKKATKKRKKTEETEADQPEKPAKTPKTKLKLNNKAPKDESTTKPKETKAKKGKAKSASVEAEPPKPEEPPMTEEERIQKREKSVLYLRHRLQKGFLSRDQAPKDEDMSNMSDYLKQLEEHVDLEAEVIKKTKVHKVLKAIIKLNSIPKEDEFQFKKRSTDLLTQWSGALAAESEPSGDAPASASAEPTTNGVNHDEKGEIKSEEKSAVPENTDADGDVSMAEAKDETPAVQAEATSNTETTEAAA</sequence>
<protein>
    <recommendedName>
        <fullName evidence="2">PWWP domain-containing protein</fullName>
    </recommendedName>
</protein>
<dbReference type="Gene3D" id="2.30.30.140">
    <property type="match status" value="1"/>
</dbReference>
<dbReference type="Proteomes" id="UP000240883">
    <property type="component" value="Unassembled WGS sequence"/>
</dbReference>
<feature type="compositionally biased region" description="Low complexity" evidence="1">
    <location>
        <begin position="1"/>
        <end position="14"/>
    </location>
</feature>
<feature type="region of interest" description="Disordered" evidence="1">
    <location>
        <begin position="1"/>
        <end position="129"/>
    </location>
</feature>
<keyword evidence="4" id="KW-1185">Reference proteome</keyword>
<dbReference type="SMART" id="SM00293">
    <property type="entry name" value="PWWP"/>
    <property type="match status" value="1"/>
</dbReference>